<protein>
    <recommendedName>
        <fullName evidence="3">Lipoprotein</fullName>
    </recommendedName>
</protein>
<dbReference type="AlphaFoldDB" id="A0A918WJR5"/>
<accession>A0A918WJR5</accession>
<dbReference type="PROSITE" id="PS51257">
    <property type="entry name" value="PROKAR_LIPOPROTEIN"/>
    <property type="match status" value="1"/>
</dbReference>
<name>A0A918WJR5_9RHOB</name>
<organism evidence="1 2">
    <name type="scientific">Neogemmobacter tilapiae</name>
    <dbReference type="NCBI Taxonomy" id="875041"/>
    <lineage>
        <taxon>Bacteria</taxon>
        <taxon>Pseudomonadati</taxon>
        <taxon>Pseudomonadota</taxon>
        <taxon>Alphaproteobacteria</taxon>
        <taxon>Rhodobacterales</taxon>
        <taxon>Paracoccaceae</taxon>
        <taxon>Neogemmobacter</taxon>
    </lineage>
</organism>
<proteinExistence type="predicted"/>
<evidence type="ECO:0000313" key="1">
    <source>
        <dbReference type="EMBL" id="GHC52765.1"/>
    </source>
</evidence>
<gene>
    <name evidence="1" type="ORF">GCM10007315_14160</name>
</gene>
<keyword evidence="2" id="KW-1185">Reference proteome</keyword>
<dbReference type="EMBL" id="BMYJ01000004">
    <property type="protein sequence ID" value="GHC52765.1"/>
    <property type="molecule type" value="Genomic_DNA"/>
</dbReference>
<sequence>MNKVFLLFPLLLLSCGPISVELAEQQCMERARLAAGPRGEIAIGAGSNGPVTAYRLEINSDFLTGRDPSQVFETCVVSKSGELPRTPLYLQRGWRG</sequence>
<evidence type="ECO:0000313" key="2">
    <source>
        <dbReference type="Proteomes" id="UP000638981"/>
    </source>
</evidence>
<reference evidence="1" key="1">
    <citation type="journal article" date="2014" name="Int. J. Syst. Evol. Microbiol.">
        <title>Complete genome sequence of Corynebacterium casei LMG S-19264T (=DSM 44701T), isolated from a smear-ripened cheese.</title>
        <authorList>
            <consortium name="US DOE Joint Genome Institute (JGI-PGF)"/>
            <person name="Walter F."/>
            <person name="Albersmeier A."/>
            <person name="Kalinowski J."/>
            <person name="Ruckert C."/>
        </authorList>
    </citation>
    <scope>NUCLEOTIDE SEQUENCE</scope>
    <source>
        <strain evidence="1">KCTC 23310</strain>
    </source>
</reference>
<reference evidence="1" key="2">
    <citation type="submission" date="2020-09" db="EMBL/GenBank/DDBJ databases">
        <authorList>
            <person name="Sun Q."/>
            <person name="Kim S."/>
        </authorList>
    </citation>
    <scope>NUCLEOTIDE SEQUENCE</scope>
    <source>
        <strain evidence="1">KCTC 23310</strain>
    </source>
</reference>
<dbReference type="RefSeq" id="WP_189410945.1">
    <property type="nucleotide sequence ID" value="NZ_BMYJ01000004.1"/>
</dbReference>
<evidence type="ECO:0008006" key="3">
    <source>
        <dbReference type="Google" id="ProtNLM"/>
    </source>
</evidence>
<comment type="caution">
    <text evidence="1">The sequence shown here is derived from an EMBL/GenBank/DDBJ whole genome shotgun (WGS) entry which is preliminary data.</text>
</comment>
<dbReference type="Proteomes" id="UP000638981">
    <property type="component" value="Unassembled WGS sequence"/>
</dbReference>